<dbReference type="PANTHER" id="PTHR30289:SF1">
    <property type="entry name" value="PEBP (PHOSPHATIDYLETHANOLAMINE-BINDING PROTEIN) FAMILY PROTEIN"/>
    <property type="match status" value="1"/>
</dbReference>
<dbReference type="RefSeq" id="WP_067777967.1">
    <property type="nucleotide sequence ID" value="NZ_LIGX01000041.1"/>
</dbReference>
<proteinExistence type="predicted"/>
<dbReference type="OrthoDB" id="9797506at2"/>
<dbReference type="NCBIfam" id="TIGR00481">
    <property type="entry name" value="YbhB/YbcL family Raf kinase inhibitor-like protein"/>
    <property type="match status" value="1"/>
</dbReference>
<dbReference type="Pfam" id="PF01161">
    <property type="entry name" value="PBP"/>
    <property type="match status" value="1"/>
</dbReference>
<dbReference type="InterPro" id="IPR008914">
    <property type="entry name" value="PEBP"/>
</dbReference>
<dbReference type="EMBL" id="LT629973">
    <property type="protein sequence ID" value="SEH93943.1"/>
    <property type="molecule type" value="Genomic_DNA"/>
</dbReference>
<evidence type="ECO:0000313" key="2">
    <source>
        <dbReference type="Proteomes" id="UP000176204"/>
    </source>
</evidence>
<dbReference type="Gene3D" id="3.90.280.10">
    <property type="entry name" value="PEBP-like"/>
    <property type="match status" value="1"/>
</dbReference>
<sequence>MKKTFTLYSEDLGGIASPMHRHLSVGGSDCSPQLSWENAPDGTRSFAVTIHDADAPTGSGFWHWILVDLPPDVSALPSGAGDPYAGGLPGKALQARNDAGVCGYTGPFPPPGHGWHLYLVTVYALDVDSLCVESGTPAAQIGFRLWEHTIEKASLVFYDRVPAV</sequence>
<dbReference type="SUPFAM" id="SSF49777">
    <property type="entry name" value="PEBP-like"/>
    <property type="match status" value="1"/>
</dbReference>
<dbReference type="InterPro" id="IPR005247">
    <property type="entry name" value="YbhB_YbcL/LppC-like"/>
</dbReference>
<keyword evidence="2" id="KW-1185">Reference proteome</keyword>
<dbReference type="STRING" id="1679444.PYTT_1902"/>
<organism evidence="1 2">
    <name type="scientific">Akkermansia glycaniphila</name>
    <dbReference type="NCBI Taxonomy" id="1679444"/>
    <lineage>
        <taxon>Bacteria</taxon>
        <taxon>Pseudomonadati</taxon>
        <taxon>Verrucomicrobiota</taxon>
        <taxon>Verrucomicrobiia</taxon>
        <taxon>Verrucomicrobiales</taxon>
        <taxon>Akkermansiaceae</taxon>
        <taxon>Akkermansia</taxon>
    </lineage>
</organism>
<evidence type="ECO:0000313" key="1">
    <source>
        <dbReference type="EMBL" id="SEH93943.1"/>
    </source>
</evidence>
<dbReference type="CDD" id="cd00865">
    <property type="entry name" value="PEBP_bact_arch"/>
    <property type="match status" value="1"/>
</dbReference>
<accession>A0A1C7P963</accession>
<dbReference type="Proteomes" id="UP000176204">
    <property type="component" value="Chromosome I"/>
</dbReference>
<dbReference type="InterPro" id="IPR036610">
    <property type="entry name" value="PEBP-like_sf"/>
</dbReference>
<gene>
    <name evidence="1" type="ORF">PYTT_1902</name>
</gene>
<dbReference type="PANTHER" id="PTHR30289">
    <property type="entry name" value="UNCHARACTERIZED PROTEIN YBCL-RELATED"/>
    <property type="match status" value="1"/>
</dbReference>
<reference evidence="2" key="1">
    <citation type="submission" date="2016-09" db="EMBL/GenBank/DDBJ databases">
        <authorList>
            <person name="Koehorst J."/>
        </authorList>
    </citation>
    <scope>NUCLEOTIDE SEQUENCE [LARGE SCALE GENOMIC DNA]</scope>
</reference>
<name>A0A1C7P963_9BACT</name>
<dbReference type="KEGG" id="agl:PYTT_1902"/>
<dbReference type="AlphaFoldDB" id="A0A1C7P963"/>
<protein>
    <submittedName>
        <fullName evidence="1">Ybhb/ybcl</fullName>
    </submittedName>
</protein>